<comment type="caution">
    <text evidence="3">The sequence shown here is derived from an EMBL/GenBank/DDBJ whole genome shotgun (WGS) entry which is preliminary data.</text>
</comment>
<evidence type="ECO:0000313" key="3">
    <source>
        <dbReference type="EMBL" id="KAF9788571.1"/>
    </source>
</evidence>
<accession>A0A9P6L9N2</accession>
<feature type="region of interest" description="Disordered" evidence="1">
    <location>
        <begin position="45"/>
        <end position="88"/>
    </location>
</feature>
<reference evidence="3" key="1">
    <citation type="journal article" date="2020" name="Nat. Commun.">
        <title>Large-scale genome sequencing of mycorrhizal fungi provides insights into the early evolution of symbiotic traits.</title>
        <authorList>
            <person name="Miyauchi S."/>
            <person name="Kiss E."/>
            <person name="Kuo A."/>
            <person name="Drula E."/>
            <person name="Kohler A."/>
            <person name="Sanchez-Garcia M."/>
            <person name="Morin E."/>
            <person name="Andreopoulos B."/>
            <person name="Barry K.W."/>
            <person name="Bonito G."/>
            <person name="Buee M."/>
            <person name="Carver A."/>
            <person name="Chen C."/>
            <person name="Cichocki N."/>
            <person name="Clum A."/>
            <person name="Culley D."/>
            <person name="Crous P.W."/>
            <person name="Fauchery L."/>
            <person name="Girlanda M."/>
            <person name="Hayes R.D."/>
            <person name="Keri Z."/>
            <person name="LaButti K."/>
            <person name="Lipzen A."/>
            <person name="Lombard V."/>
            <person name="Magnuson J."/>
            <person name="Maillard F."/>
            <person name="Murat C."/>
            <person name="Nolan M."/>
            <person name="Ohm R.A."/>
            <person name="Pangilinan J."/>
            <person name="Pereira M.F."/>
            <person name="Perotto S."/>
            <person name="Peter M."/>
            <person name="Pfister S."/>
            <person name="Riley R."/>
            <person name="Sitrit Y."/>
            <person name="Stielow J.B."/>
            <person name="Szollosi G."/>
            <person name="Zifcakova L."/>
            <person name="Stursova M."/>
            <person name="Spatafora J.W."/>
            <person name="Tedersoo L."/>
            <person name="Vaario L.M."/>
            <person name="Yamada A."/>
            <person name="Yan M."/>
            <person name="Wang P."/>
            <person name="Xu J."/>
            <person name="Bruns T."/>
            <person name="Baldrian P."/>
            <person name="Vilgalys R."/>
            <person name="Dunand C."/>
            <person name="Henrissat B."/>
            <person name="Grigoriev I.V."/>
            <person name="Hibbett D."/>
            <person name="Nagy L.G."/>
            <person name="Martin F.M."/>
        </authorList>
    </citation>
    <scope>NUCLEOTIDE SEQUENCE</scope>
    <source>
        <strain evidence="3">UH-Tt-Lm1</strain>
    </source>
</reference>
<dbReference type="EMBL" id="WIUZ02000004">
    <property type="protein sequence ID" value="KAF9788571.1"/>
    <property type="molecule type" value="Genomic_DNA"/>
</dbReference>
<organism evidence="3 4">
    <name type="scientific">Thelephora terrestris</name>
    <dbReference type="NCBI Taxonomy" id="56493"/>
    <lineage>
        <taxon>Eukaryota</taxon>
        <taxon>Fungi</taxon>
        <taxon>Dikarya</taxon>
        <taxon>Basidiomycota</taxon>
        <taxon>Agaricomycotina</taxon>
        <taxon>Agaricomycetes</taxon>
        <taxon>Thelephorales</taxon>
        <taxon>Thelephoraceae</taxon>
        <taxon>Thelephora</taxon>
    </lineage>
</organism>
<keyword evidence="2" id="KW-0812">Transmembrane</keyword>
<evidence type="ECO:0000256" key="1">
    <source>
        <dbReference type="SAM" id="MobiDB-lite"/>
    </source>
</evidence>
<feature type="region of interest" description="Disordered" evidence="1">
    <location>
        <begin position="212"/>
        <end position="232"/>
    </location>
</feature>
<proteinExistence type="predicted"/>
<evidence type="ECO:0000256" key="2">
    <source>
        <dbReference type="SAM" id="Phobius"/>
    </source>
</evidence>
<keyword evidence="2" id="KW-1133">Transmembrane helix</keyword>
<gene>
    <name evidence="3" type="ORF">BJ322DRAFT_1049749</name>
</gene>
<sequence length="232" mass="24940">MQSDHDPAKAKQPVPKWVPVVLLGISTVALGVPIVFLKRQRAAQALTKAPPPRRRAGPSPIPRAGPTTAMPAAPRVDPIHVSNAPKAETPVDPGFNSALYSAKAFGVATTLATVGAFVGVWTVQASLGVQTAEEFAMKMKRTLVEKMPMLSSRIHRQIESEVGDDEAGEGVQTLPGEVGTGWTWEDAEGRLRAAYGKGGFLGWAEAALREVEAEGEHERLRRERLVEENRPA</sequence>
<evidence type="ECO:0008006" key="5">
    <source>
        <dbReference type="Google" id="ProtNLM"/>
    </source>
</evidence>
<name>A0A9P6L9N2_9AGAM</name>
<protein>
    <recommendedName>
        <fullName evidence="5">Altered inheritance of mitochondria protein 11</fullName>
    </recommendedName>
</protein>
<dbReference type="Proteomes" id="UP000736335">
    <property type="component" value="Unassembled WGS sequence"/>
</dbReference>
<feature type="transmembrane region" description="Helical" evidence="2">
    <location>
        <begin position="17"/>
        <end position="37"/>
    </location>
</feature>
<reference evidence="3" key="2">
    <citation type="submission" date="2020-11" db="EMBL/GenBank/DDBJ databases">
        <authorList>
            <consortium name="DOE Joint Genome Institute"/>
            <person name="Kuo A."/>
            <person name="Miyauchi S."/>
            <person name="Kiss E."/>
            <person name="Drula E."/>
            <person name="Kohler A."/>
            <person name="Sanchez-Garcia M."/>
            <person name="Andreopoulos B."/>
            <person name="Barry K.W."/>
            <person name="Bonito G."/>
            <person name="Buee M."/>
            <person name="Carver A."/>
            <person name="Chen C."/>
            <person name="Cichocki N."/>
            <person name="Clum A."/>
            <person name="Culley D."/>
            <person name="Crous P.W."/>
            <person name="Fauchery L."/>
            <person name="Girlanda M."/>
            <person name="Hayes R."/>
            <person name="Keri Z."/>
            <person name="Labutti K."/>
            <person name="Lipzen A."/>
            <person name="Lombard V."/>
            <person name="Magnuson J."/>
            <person name="Maillard F."/>
            <person name="Morin E."/>
            <person name="Murat C."/>
            <person name="Nolan M."/>
            <person name="Ohm R."/>
            <person name="Pangilinan J."/>
            <person name="Pereira M."/>
            <person name="Perotto S."/>
            <person name="Peter M."/>
            <person name="Riley R."/>
            <person name="Sitrit Y."/>
            <person name="Stielow B."/>
            <person name="Szollosi G."/>
            <person name="Zifcakova L."/>
            <person name="Stursova M."/>
            <person name="Spatafora J.W."/>
            <person name="Tedersoo L."/>
            <person name="Vaario L.-M."/>
            <person name="Yamada A."/>
            <person name="Yan M."/>
            <person name="Wang P."/>
            <person name="Xu J."/>
            <person name="Bruns T."/>
            <person name="Baldrian P."/>
            <person name="Vilgalys R."/>
            <person name="Henrissat B."/>
            <person name="Grigoriev I.V."/>
            <person name="Hibbett D."/>
            <person name="Nagy L.G."/>
            <person name="Martin F.M."/>
        </authorList>
    </citation>
    <scope>NUCLEOTIDE SEQUENCE</scope>
    <source>
        <strain evidence="3">UH-Tt-Lm1</strain>
    </source>
</reference>
<keyword evidence="2" id="KW-0472">Membrane</keyword>
<keyword evidence="4" id="KW-1185">Reference proteome</keyword>
<evidence type="ECO:0000313" key="4">
    <source>
        <dbReference type="Proteomes" id="UP000736335"/>
    </source>
</evidence>
<dbReference type="OrthoDB" id="5346979at2759"/>
<dbReference type="AlphaFoldDB" id="A0A9P6L9N2"/>